<protein>
    <submittedName>
        <fullName evidence="1">Uncharacterized protein</fullName>
    </submittedName>
</protein>
<keyword evidence="2" id="KW-1185">Reference proteome</keyword>
<gene>
    <name evidence="1" type="ORF">FJ693_05795</name>
</gene>
<reference evidence="1 2" key="1">
    <citation type="submission" date="2019-07" db="EMBL/GenBank/DDBJ databases">
        <title>Georgenia wutianyii sp. nov. and Georgenia *** sp. nov. isolated from plateau pika (Ochotona curzoniae) in the Qinghai-Tibet plateau of China.</title>
        <authorList>
            <person name="Tian Z."/>
        </authorList>
    </citation>
    <scope>NUCLEOTIDE SEQUENCE [LARGE SCALE GENOMIC DNA]</scope>
    <source>
        <strain evidence="1 2">Z446</strain>
    </source>
</reference>
<proteinExistence type="predicted"/>
<accession>A0A552WUB3</accession>
<dbReference type="Proteomes" id="UP000318693">
    <property type="component" value="Unassembled WGS sequence"/>
</dbReference>
<comment type="caution">
    <text evidence="1">The sequence shown here is derived from an EMBL/GenBank/DDBJ whole genome shotgun (WGS) entry which is preliminary data.</text>
</comment>
<sequence>MNPGRRGRAAGPPVARPDRWRFRGNIAGVGSAEGTRVVVGDWPESPFGPFADVMVERADGHRLLLAPTEEVAEFVSATYRFDEVRIVAVTVDRSGHRWRVAAGPLDLDLALGSRTWLGHLLRLVPGPLASSLGWARVTDLAARLLLPGVRTVGTAGGGRIEWYGARDVRRVVAARAAWDGTDLGDLRPVRPAPRFGFSSTPAGPSVVTVVTTVWRREEPPSHRPVL</sequence>
<dbReference type="EMBL" id="VJXR01000010">
    <property type="protein sequence ID" value="TRW46438.1"/>
    <property type="molecule type" value="Genomic_DNA"/>
</dbReference>
<dbReference type="AlphaFoldDB" id="A0A552WUB3"/>
<organism evidence="1 2">
    <name type="scientific">Georgenia yuyongxinii</name>
    <dbReference type="NCBI Taxonomy" id="2589797"/>
    <lineage>
        <taxon>Bacteria</taxon>
        <taxon>Bacillati</taxon>
        <taxon>Actinomycetota</taxon>
        <taxon>Actinomycetes</taxon>
        <taxon>Micrococcales</taxon>
        <taxon>Bogoriellaceae</taxon>
        <taxon>Georgenia</taxon>
    </lineage>
</organism>
<evidence type="ECO:0000313" key="1">
    <source>
        <dbReference type="EMBL" id="TRW46438.1"/>
    </source>
</evidence>
<dbReference type="RefSeq" id="WP_143417582.1">
    <property type="nucleotide sequence ID" value="NZ_VJXR01000010.1"/>
</dbReference>
<name>A0A552WUB3_9MICO</name>
<evidence type="ECO:0000313" key="2">
    <source>
        <dbReference type="Proteomes" id="UP000318693"/>
    </source>
</evidence>